<dbReference type="InterPro" id="IPR014710">
    <property type="entry name" value="RmlC-like_jellyroll"/>
</dbReference>
<dbReference type="InterPro" id="IPR011051">
    <property type="entry name" value="RmlC_Cupin_sf"/>
</dbReference>
<protein>
    <submittedName>
        <fullName evidence="3">Enzyme of the cupin superfamily</fullName>
    </submittedName>
</protein>
<comment type="caution">
    <text evidence="3">The sequence shown here is derived from an EMBL/GenBank/DDBJ whole genome shotgun (WGS) entry which is preliminary data.</text>
</comment>
<gene>
    <name evidence="3" type="ORF">DLM46_35515</name>
</gene>
<dbReference type="CDD" id="cd02227">
    <property type="entry name" value="cupin_TM1112-like"/>
    <property type="match status" value="1"/>
</dbReference>
<dbReference type="Gene3D" id="2.60.120.10">
    <property type="entry name" value="Jelly Rolls"/>
    <property type="match status" value="2"/>
</dbReference>
<dbReference type="AlphaFoldDB" id="A0A370MX62"/>
<evidence type="ECO:0000259" key="2">
    <source>
        <dbReference type="Pfam" id="PF05899"/>
    </source>
</evidence>
<dbReference type="PANTHER" id="PTHR40943:SF1">
    <property type="entry name" value="CYTOPLASMIC PROTEIN"/>
    <property type="match status" value="1"/>
</dbReference>
<dbReference type="PANTHER" id="PTHR40943">
    <property type="entry name" value="CYTOPLASMIC PROTEIN-RELATED"/>
    <property type="match status" value="1"/>
</dbReference>
<feature type="domain" description="(S)-ureidoglycine aminohydrolase cupin" evidence="2">
    <location>
        <begin position="65"/>
        <end position="130"/>
    </location>
</feature>
<dbReference type="RefSeq" id="WP_115109012.1">
    <property type="nucleotide sequence ID" value="NZ_QHKS01000042.1"/>
</dbReference>
<name>A0A370MX62_9BURK</name>
<dbReference type="InterPro" id="IPR008579">
    <property type="entry name" value="UGlyAH_Cupin_dom"/>
</dbReference>
<proteinExistence type="predicted"/>
<dbReference type="Pfam" id="PF05899">
    <property type="entry name" value="Cupin_3"/>
    <property type="match status" value="2"/>
</dbReference>
<feature type="region of interest" description="Disordered" evidence="1">
    <location>
        <begin position="1"/>
        <end position="22"/>
    </location>
</feature>
<accession>A0A370MX62</accession>
<evidence type="ECO:0000313" key="4">
    <source>
        <dbReference type="Proteomes" id="UP000254875"/>
    </source>
</evidence>
<dbReference type="OrthoDB" id="9799053at2"/>
<keyword evidence="4" id="KW-1185">Reference proteome</keyword>
<reference evidence="4" key="1">
    <citation type="submission" date="2018-05" db="EMBL/GenBank/DDBJ databases">
        <authorList>
            <person name="Feng T."/>
        </authorList>
    </citation>
    <scope>NUCLEOTIDE SEQUENCE [LARGE SCALE GENOMIC DNA]</scope>
    <source>
        <strain evidence="4">S27</strain>
    </source>
</reference>
<evidence type="ECO:0000256" key="1">
    <source>
        <dbReference type="SAM" id="MobiDB-lite"/>
    </source>
</evidence>
<sequence length="261" mass="28525">MKVEQALSKAETSETQQPAALTGRPRSFIDLKAFASDANQGIPSRASLKDDCFQTSRRYLDFPPGPVSAGVITLTKGRGAVSYQPADEFVIVSEGKISFTQAGRELTLNAGESGVIPHGAEFSWSTQAPVLVIFMRYQGGQGTDGAIVPIDRAPQLEPSGAPLAELLLTPTPQCRNQTDYRSPDGKFTCGTWDSTPYHRVAMLYHHYELMHLLEGSVTFVDETGRTGTFSRGDIFLVEQGAQCSWESREQVAKIYAIYRPA</sequence>
<organism evidence="3 4">
    <name type="scientific">Paraburkholderia lacunae</name>
    <dbReference type="NCBI Taxonomy" id="2211104"/>
    <lineage>
        <taxon>Bacteria</taxon>
        <taxon>Pseudomonadati</taxon>
        <taxon>Pseudomonadota</taxon>
        <taxon>Betaproteobacteria</taxon>
        <taxon>Burkholderiales</taxon>
        <taxon>Burkholderiaceae</taxon>
        <taxon>Paraburkholderia</taxon>
    </lineage>
</organism>
<dbReference type="Proteomes" id="UP000254875">
    <property type="component" value="Unassembled WGS sequence"/>
</dbReference>
<dbReference type="EMBL" id="QHKS01000042">
    <property type="protein sequence ID" value="RDJ97961.1"/>
    <property type="molecule type" value="Genomic_DNA"/>
</dbReference>
<dbReference type="SUPFAM" id="SSF51182">
    <property type="entry name" value="RmlC-like cupins"/>
    <property type="match status" value="1"/>
</dbReference>
<feature type="domain" description="(S)-ureidoglycine aminohydrolase cupin" evidence="2">
    <location>
        <begin position="182"/>
        <end position="255"/>
    </location>
</feature>
<evidence type="ECO:0000313" key="3">
    <source>
        <dbReference type="EMBL" id="RDJ97961.1"/>
    </source>
</evidence>